<dbReference type="EMBL" id="QEAQ01000182">
    <property type="protein sequence ID" value="TPX53870.1"/>
    <property type="molecule type" value="Genomic_DNA"/>
</dbReference>
<proteinExistence type="predicted"/>
<feature type="region of interest" description="Disordered" evidence="1">
    <location>
        <begin position="31"/>
        <end position="55"/>
    </location>
</feature>
<dbReference type="Proteomes" id="UP000318582">
    <property type="component" value="Unassembled WGS sequence"/>
</dbReference>
<dbReference type="GO" id="GO:0032543">
    <property type="term" value="P:mitochondrial translation"/>
    <property type="evidence" value="ECO:0007669"/>
    <property type="project" value="TreeGrafter"/>
</dbReference>
<dbReference type="InterPro" id="IPR003837">
    <property type="entry name" value="GatC"/>
</dbReference>
<dbReference type="InterPro" id="IPR036113">
    <property type="entry name" value="Asp/Glu-ADT_sf_sub_c"/>
</dbReference>
<accession>A0A507DSM5</accession>
<organism evidence="2 3">
    <name type="scientific">Powellomyces hirtus</name>
    <dbReference type="NCBI Taxonomy" id="109895"/>
    <lineage>
        <taxon>Eukaryota</taxon>
        <taxon>Fungi</taxon>
        <taxon>Fungi incertae sedis</taxon>
        <taxon>Chytridiomycota</taxon>
        <taxon>Chytridiomycota incertae sedis</taxon>
        <taxon>Chytridiomycetes</taxon>
        <taxon>Spizellomycetales</taxon>
        <taxon>Powellomycetaceae</taxon>
        <taxon>Powellomyces</taxon>
    </lineage>
</organism>
<evidence type="ECO:0000313" key="2">
    <source>
        <dbReference type="EMBL" id="TPX53870.1"/>
    </source>
</evidence>
<feature type="compositionally biased region" description="Polar residues" evidence="1">
    <location>
        <begin position="41"/>
        <end position="55"/>
    </location>
</feature>
<dbReference type="GO" id="GO:0005739">
    <property type="term" value="C:mitochondrion"/>
    <property type="evidence" value="ECO:0007669"/>
    <property type="project" value="TreeGrafter"/>
</dbReference>
<dbReference type="SUPFAM" id="SSF141000">
    <property type="entry name" value="Glu-tRNAGln amidotransferase C subunit"/>
    <property type="match status" value="1"/>
</dbReference>
<dbReference type="Gene3D" id="1.10.20.60">
    <property type="entry name" value="Glu-tRNAGln amidotransferase C subunit, N-terminal domain"/>
    <property type="match status" value="1"/>
</dbReference>
<evidence type="ECO:0000313" key="3">
    <source>
        <dbReference type="Proteomes" id="UP000318582"/>
    </source>
</evidence>
<gene>
    <name evidence="2" type="ORF">PhCBS80983_g06117</name>
</gene>
<dbReference type="AlphaFoldDB" id="A0A507DSM5"/>
<keyword evidence="3" id="KW-1185">Reference proteome</keyword>
<dbReference type="PANTHER" id="PTHR15004">
    <property type="entry name" value="GLUTAMYL-TRNA(GLN) AMIDOTRANSFERASE SUBUNIT C, MITOCHONDRIAL"/>
    <property type="match status" value="1"/>
</dbReference>
<dbReference type="GO" id="GO:0030956">
    <property type="term" value="C:glutamyl-tRNA(Gln) amidotransferase complex"/>
    <property type="evidence" value="ECO:0007669"/>
    <property type="project" value="TreeGrafter"/>
</dbReference>
<evidence type="ECO:0000256" key="1">
    <source>
        <dbReference type="SAM" id="MobiDB-lite"/>
    </source>
</evidence>
<dbReference type="GO" id="GO:0006450">
    <property type="term" value="P:regulation of translational fidelity"/>
    <property type="evidence" value="ECO:0007669"/>
    <property type="project" value="InterPro"/>
</dbReference>
<reference evidence="2 3" key="1">
    <citation type="journal article" date="2019" name="Sci. Rep.">
        <title>Comparative genomics of chytrid fungi reveal insights into the obligate biotrophic and pathogenic lifestyle of Synchytrium endobioticum.</title>
        <authorList>
            <person name="van de Vossenberg B.T.L.H."/>
            <person name="Warris S."/>
            <person name="Nguyen H.D.T."/>
            <person name="van Gent-Pelzer M.P.E."/>
            <person name="Joly D.L."/>
            <person name="van de Geest H.C."/>
            <person name="Bonants P.J.M."/>
            <person name="Smith D.S."/>
            <person name="Levesque C.A."/>
            <person name="van der Lee T.A.J."/>
        </authorList>
    </citation>
    <scope>NUCLEOTIDE SEQUENCE [LARGE SCALE GENOMIC DNA]</scope>
    <source>
        <strain evidence="2 3">CBS 809.83</strain>
    </source>
</reference>
<comment type="caution">
    <text evidence="2">The sequence shown here is derived from an EMBL/GenBank/DDBJ whole genome shotgun (WGS) entry which is preliminary data.</text>
</comment>
<sequence>MQNMQLLHRCRGLKGAPQILGILSRQHSTLHPAIPPKPTWSPRSHLQPTTDSSAPSLTEAEVQHLAKLAGLSIPISQIDRYVRDINDLCKMVEPIRLVDTADVEPLLSLVREYNARELALRPDVQGGAEVGLVSGRALLKSARKVDGPYYVVEK</sequence>
<name>A0A507DSM5_9FUNG</name>
<dbReference type="PANTHER" id="PTHR15004:SF0">
    <property type="entry name" value="GLUTAMYL-TRNA(GLN) AMIDOTRANSFERASE SUBUNIT C, MITOCHONDRIAL"/>
    <property type="match status" value="1"/>
</dbReference>
<dbReference type="GO" id="GO:0070681">
    <property type="term" value="P:glutaminyl-tRNAGln biosynthesis via transamidation"/>
    <property type="evidence" value="ECO:0007669"/>
    <property type="project" value="TreeGrafter"/>
</dbReference>
<dbReference type="Pfam" id="PF02686">
    <property type="entry name" value="GatC"/>
    <property type="match status" value="1"/>
</dbReference>
<protein>
    <submittedName>
        <fullName evidence="2">Uncharacterized protein</fullName>
    </submittedName>
</protein>